<dbReference type="EMBL" id="CM010715">
    <property type="protein sequence ID" value="RZC46728.1"/>
    <property type="molecule type" value="Genomic_DNA"/>
</dbReference>
<evidence type="ECO:0000313" key="4">
    <source>
        <dbReference type="EMBL" id="RZC46728.1"/>
    </source>
</evidence>
<gene>
    <name evidence="4" type="ORF">C5167_039670</name>
</gene>
<feature type="domain" description="Myb/SANT-like" evidence="2">
    <location>
        <begin position="15"/>
        <end position="109"/>
    </location>
</feature>
<feature type="compositionally biased region" description="Polar residues" evidence="1">
    <location>
        <begin position="166"/>
        <end position="178"/>
    </location>
</feature>
<evidence type="ECO:0000259" key="2">
    <source>
        <dbReference type="Pfam" id="PF12776"/>
    </source>
</evidence>
<name>A0A4Y7IGX3_PAPSO</name>
<reference evidence="4 5" key="1">
    <citation type="journal article" date="2018" name="Science">
        <title>The opium poppy genome and morphinan production.</title>
        <authorList>
            <person name="Guo L."/>
            <person name="Winzer T."/>
            <person name="Yang X."/>
            <person name="Li Y."/>
            <person name="Ning Z."/>
            <person name="He Z."/>
            <person name="Teodor R."/>
            <person name="Lu Y."/>
            <person name="Bowser T.A."/>
            <person name="Graham I.A."/>
            <person name="Ye K."/>
        </authorList>
    </citation>
    <scope>NUCLEOTIDE SEQUENCE [LARGE SCALE GENOMIC DNA]</scope>
    <source>
        <strain evidence="5">cv. HN1</strain>
        <tissue evidence="4">Leaves</tissue>
    </source>
</reference>
<accession>A0A4Y7IGX3</accession>
<dbReference type="Gramene" id="RZC46728">
    <property type="protein sequence ID" value="RZC46728"/>
    <property type="gene ID" value="C5167_039670"/>
</dbReference>
<dbReference type="InterPro" id="IPR056253">
    <property type="entry name" value="At2g29880-like_C"/>
</dbReference>
<feature type="region of interest" description="Disordered" evidence="1">
    <location>
        <begin position="144"/>
        <end position="214"/>
    </location>
</feature>
<proteinExistence type="predicted"/>
<feature type="domain" description="At2g29880-like C-terminal" evidence="3">
    <location>
        <begin position="251"/>
        <end position="292"/>
    </location>
</feature>
<evidence type="ECO:0000259" key="3">
    <source>
        <dbReference type="Pfam" id="PF24769"/>
    </source>
</evidence>
<evidence type="ECO:0000256" key="1">
    <source>
        <dbReference type="SAM" id="MobiDB-lite"/>
    </source>
</evidence>
<dbReference type="PANTHER" id="PTHR46929">
    <property type="entry name" value="EXPRESSED PROTEIN"/>
    <property type="match status" value="1"/>
</dbReference>
<sequence>MESDQSSDPQTGRTTWTPPMDRLFIGLMKDQVQKGQLLDDQFSKYAWTHFVDNFKQSFGSSFTKDVLKNRTKTLKKNYVVVSTLRGQSGFGWDQSREIVIADDAVWDDYIKKHPDVKCWRTKTLAHFDELAIIFGDNRANGRYSRCRNDTTVQDDDDHNNENLDNTQSPDTPQEQNENGYKYKDEDLRTSDTQKRARASTGMNSRPFRKTKKSTGEGMVDAIQVMAAAVNNVATKKEENKISSSLEASLVSALEDVPNLDDDTFVQALDLLEDEKKAKIFIALTGNRKRQWLLSKLNIPAYYPSNLSD</sequence>
<dbReference type="Pfam" id="PF24769">
    <property type="entry name" value="At2g29880_C"/>
    <property type="match status" value="1"/>
</dbReference>
<keyword evidence="5" id="KW-1185">Reference proteome</keyword>
<dbReference type="AlphaFoldDB" id="A0A4Y7IGX3"/>
<feature type="compositionally biased region" description="Basic and acidic residues" evidence="1">
    <location>
        <begin position="180"/>
        <end position="194"/>
    </location>
</feature>
<organism evidence="4 5">
    <name type="scientific">Papaver somniferum</name>
    <name type="common">Opium poppy</name>
    <dbReference type="NCBI Taxonomy" id="3469"/>
    <lineage>
        <taxon>Eukaryota</taxon>
        <taxon>Viridiplantae</taxon>
        <taxon>Streptophyta</taxon>
        <taxon>Embryophyta</taxon>
        <taxon>Tracheophyta</taxon>
        <taxon>Spermatophyta</taxon>
        <taxon>Magnoliopsida</taxon>
        <taxon>Ranunculales</taxon>
        <taxon>Papaveraceae</taxon>
        <taxon>Papaveroideae</taxon>
        <taxon>Papaver</taxon>
    </lineage>
</organism>
<dbReference type="Proteomes" id="UP000316621">
    <property type="component" value="Chromosome 1"/>
</dbReference>
<dbReference type="Pfam" id="PF12776">
    <property type="entry name" value="Myb_DNA-bind_3"/>
    <property type="match status" value="1"/>
</dbReference>
<dbReference type="PANTHER" id="PTHR46929:SF33">
    <property type="entry name" value="L10-INTERACTING MYB DOMAIN-CONTAINING PROTEIN-LIKE ISOFORM X1"/>
    <property type="match status" value="1"/>
</dbReference>
<dbReference type="OMA" id="YKREFRI"/>
<evidence type="ECO:0000313" key="5">
    <source>
        <dbReference type="Proteomes" id="UP000316621"/>
    </source>
</evidence>
<dbReference type="InterPro" id="IPR024752">
    <property type="entry name" value="Myb/SANT-like_dom"/>
</dbReference>
<protein>
    <submittedName>
        <fullName evidence="4">Uncharacterized protein</fullName>
    </submittedName>
</protein>